<dbReference type="InterPro" id="IPR008964">
    <property type="entry name" value="Invasin/intimin_cell_adhesion"/>
</dbReference>
<keyword evidence="1" id="KW-0732">Signal</keyword>
<dbReference type="AlphaFoldDB" id="A0A7V7UD94"/>
<feature type="chain" id="PRO_5039694666" description="BIG2 domain-containing protein" evidence="1">
    <location>
        <begin position="26"/>
        <end position="250"/>
    </location>
</feature>
<dbReference type="Pfam" id="PF02368">
    <property type="entry name" value="Big_2"/>
    <property type="match status" value="1"/>
</dbReference>
<dbReference type="Proteomes" id="UP000461768">
    <property type="component" value="Unassembled WGS sequence"/>
</dbReference>
<dbReference type="InterPro" id="IPR003343">
    <property type="entry name" value="Big_2"/>
</dbReference>
<dbReference type="SUPFAM" id="SSF49373">
    <property type="entry name" value="Invasin/intimin cell-adhesion fragments"/>
    <property type="match status" value="1"/>
</dbReference>
<dbReference type="EMBL" id="WAGX01000003">
    <property type="protein sequence ID" value="KAB1440550.1"/>
    <property type="molecule type" value="Genomic_DNA"/>
</dbReference>
<protein>
    <recommendedName>
        <fullName evidence="2">BIG2 domain-containing protein</fullName>
    </recommendedName>
</protein>
<gene>
    <name evidence="3" type="ORF">F7O84_01595</name>
</gene>
<dbReference type="Gene3D" id="2.60.40.1080">
    <property type="match status" value="1"/>
</dbReference>
<evidence type="ECO:0000313" key="4">
    <source>
        <dbReference type="Proteomes" id="UP000461768"/>
    </source>
</evidence>
<dbReference type="SMART" id="SM00635">
    <property type="entry name" value="BID_2"/>
    <property type="match status" value="1"/>
</dbReference>
<evidence type="ECO:0000313" key="3">
    <source>
        <dbReference type="EMBL" id="KAB1440550.1"/>
    </source>
</evidence>
<reference evidence="3 4" key="1">
    <citation type="submission" date="2019-09" db="EMBL/GenBank/DDBJ databases">
        <authorList>
            <person name="Valk L.C."/>
        </authorList>
    </citation>
    <scope>NUCLEOTIDE SEQUENCE [LARGE SCALE GENOMIC DNA]</scope>
    <source>
        <strain evidence="3">GalUA</strain>
    </source>
</reference>
<accession>A0A7V7UD94</accession>
<dbReference type="RefSeq" id="WP_151141103.1">
    <property type="nucleotide sequence ID" value="NZ_WAGX01000003.1"/>
</dbReference>
<evidence type="ECO:0000256" key="1">
    <source>
        <dbReference type="SAM" id="SignalP"/>
    </source>
</evidence>
<feature type="signal peptide" evidence="1">
    <location>
        <begin position="1"/>
        <end position="25"/>
    </location>
</feature>
<proteinExistence type="predicted"/>
<comment type="caution">
    <text evidence="3">The sequence shown here is derived from an EMBL/GenBank/DDBJ whole genome shotgun (WGS) entry which is preliminary data.</text>
</comment>
<keyword evidence="4" id="KW-1185">Reference proteome</keyword>
<sequence length="250" mass="27373">MIKFSLKKVATAFALSMTLALTVPAVLPLATSTNVVTVEAASAKLSKNSATLLTGQTLKLTVSNKGKNKVKWSTSKSKVATVKDGKVTAVGKGTATISAKVGKKTLKCKVSVIANELKGERVQIKDVKNGITDFYPYSVYYKNGKLYCKADFVNKSSNKKKITKITNLKKKDQLKMSLTARVYTSPVAYNDIPLAEGTIKKGLPTNISYNNKKSVTIEFSGKQIKKKGFDLTKADSVLLKTDSFYYWFKR</sequence>
<reference evidence="3 4" key="2">
    <citation type="submission" date="2020-02" db="EMBL/GenBank/DDBJ databases">
        <title>Candidatus Galacturonibacter soehngenii shows hetero-acetogenic catabolism of galacturonic acid but lacks a canonical carbon monoxide dehydrogenase/acetyl-CoA synthase complex.</title>
        <authorList>
            <person name="Diender M."/>
            <person name="Stouten G.R."/>
            <person name="Petersen J.F."/>
            <person name="Nielsen P.H."/>
            <person name="Dueholm M.S."/>
            <person name="Pronk J.T."/>
            <person name="Van Loosdrecht M.C.M."/>
        </authorList>
    </citation>
    <scope>NUCLEOTIDE SEQUENCE [LARGE SCALE GENOMIC DNA]</scope>
    <source>
        <strain evidence="3">GalUA</strain>
    </source>
</reference>
<dbReference type="OrthoDB" id="2060981at2"/>
<feature type="domain" description="BIG2" evidence="2">
    <location>
        <begin position="39"/>
        <end position="111"/>
    </location>
</feature>
<organism evidence="3 4">
    <name type="scientific">Candidatus Galacturonatibacter soehngenii</name>
    <dbReference type="NCBI Taxonomy" id="2307010"/>
    <lineage>
        <taxon>Bacteria</taxon>
        <taxon>Bacillati</taxon>
        <taxon>Bacillota</taxon>
        <taxon>Clostridia</taxon>
        <taxon>Lachnospirales</taxon>
        <taxon>Lachnospiraceae</taxon>
        <taxon>Candidatus Galacturonatibacter</taxon>
    </lineage>
</organism>
<evidence type="ECO:0000259" key="2">
    <source>
        <dbReference type="SMART" id="SM00635"/>
    </source>
</evidence>
<name>A0A7V7UD94_9FIRM</name>